<evidence type="ECO:0000313" key="5">
    <source>
        <dbReference type="EMBL" id="PJG60110.1"/>
    </source>
</evidence>
<dbReference type="InterPro" id="IPR018060">
    <property type="entry name" value="HTH_AraC"/>
</dbReference>
<name>A0A2H9U7V1_9GAMM</name>
<organism evidence="5 6">
    <name type="scientific">Aeromonas cavernicola</name>
    <dbReference type="NCBI Taxonomy" id="1006623"/>
    <lineage>
        <taxon>Bacteria</taxon>
        <taxon>Pseudomonadati</taxon>
        <taxon>Pseudomonadota</taxon>
        <taxon>Gammaproteobacteria</taxon>
        <taxon>Aeromonadales</taxon>
        <taxon>Aeromonadaceae</taxon>
        <taxon>Aeromonas</taxon>
    </lineage>
</organism>
<evidence type="ECO:0000259" key="4">
    <source>
        <dbReference type="PROSITE" id="PS01124"/>
    </source>
</evidence>
<dbReference type="RefSeq" id="WP_100292888.1">
    <property type="nucleotide sequence ID" value="NZ_PGGC01000031.1"/>
</dbReference>
<keyword evidence="1" id="KW-0805">Transcription regulation</keyword>
<comment type="caution">
    <text evidence="5">The sequence shown here is derived from an EMBL/GenBank/DDBJ whole genome shotgun (WGS) entry which is preliminary data.</text>
</comment>
<keyword evidence="3" id="KW-0804">Transcription</keyword>
<evidence type="ECO:0000256" key="2">
    <source>
        <dbReference type="ARBA" id="ARBA00023125"/>
    </source>
</evidence>
<dbReference type="InterPro" id="IPR050204">
    <property type="entry name" value="AraC_XylS_family_regulators"/>
</dbReference>
<dbReference type="PROSITE" id="PS00041">
    <property type="entry name" value="HTH_ARAC_FAMILY_1"/>
    <property type="match status" value="1"/>
</dbReference>
<dbReference type="OrthoDB" id="7027806at2"/>
<sequence length="254" mass="29103">MADHDVLNQQEILKLGCKRRVPEQDVWLLQVEDDCTLQLEFSCDCAVTSWEVNGSWLLLLDSVNVRVVNGDLPIRSLRLETLSKLLAFIDEASNTSVFETDRPTWSPLQLHDVSILGDKKRCEHWFLQQILAPKQEFRNLLALLRLSESYWLVRFLLAQSTCDNTVQELGKRYGVSYSHFRRLCRHALGSAAKAQLRDWRMARSLLDVVEGQENLTQVAIKHGYASSSHFSNEVRELLGVSPRRLSNIIQLASK</sequence>
<protein>
    <submittedName>
        <fullName evidence="5">AraC family transcriptional regulator InvF</fullName>
    </submittedName>
</protein>
<proteinExistence type="predicted"/>
<gene>
    <name evidence="5" type="ORF">CUC53_03645</name>
</gene>
<keyword evidence="6" id="KW-1185">Reference proteome</keyword>
<evidence type="ECO:0000256" key="3">
    <source>
        <dbReference type="ARBA" id="ARBA00023163"/>
    </source>
</evidence>
<dbReference type="Pfam" id="PF12833">
    <property type="entry name" value="HTH_18"/>
    <property type="match status" value="1"/>
</dbReference>
<dbReference type="GO" id="GO:0003700">
    <property type="term" value="F:DNA-binding transcription factor activity"/>
    <property type="evidence" value="ECO:0007669"/>
    <property type="project" value="InterPro"/>
</dbReference>
<dbReference type="PANTHER" id="PTHR46796">
    <property type="entry name" value="HTH-TYPE TRANSCRIPTIONAL ACTIVATOR RHAS-RELATED"/>
    <property type="match status" value="1"/>
</dbReference>
<feature type="domain" description="HTH araC/xylS-type" evidence="4">
    <location>
        <begin position="150"/>
        <end position="248"/>
    </location>
</feature>
<accession>A0A2H9U7V1</accession>
<dbReference type="EMBL" id="PGGC01000031">
    <property type="protein sequence ID" value="PJG60110.1"/>
    <property type="molecule type" value="Genomic_DNA"/>
</dbReference>
<dbReference type="SUPFAM" id="SSF46689">
    <property type="entry name" value="Homeodomain-like"/>
    <property type="match status" value="1"/>
</dbReference>
<dbReference type="InterPro" id="IPR018062">
    <property type="entry name" value="HTH_AraC-typ_CS"/>
</dbReference>
<dbReference type="GO" id="GO:0043565">
    <property type="term" value="F:sequence-specific DNA binding"/>
    <property type="evidence" value="ECO:0007669"/>
    <property type="project" value="InterPro"/>
</dbReference>
<dbReference type="InterPro" id="IPR009057">
    <property type="entry name" value="Homeodomain-like_sf"/>
</dbReference>
<dbReference type="Proteomes" id="UP000235861">
    <property type="component" value="Unassembled WGS sequence"/>
</dbReference>
<dbReference type="AlphaFoldDB" id="A0A2H9U7V1"/>
<reference evidence="5 6" key="1">
    <citation type="submission" date="2017-11" db="EMBL/GenBank/DDBJ databases">
        <title>Draft genome sequence of environmental isolate Aeromonas cavernicola sp. nov. MDC 2508.</title>
        <authorList>
            <person name="Colston S.M."/>
            <person name="Navarro A."/>
            <person name="Martinez-Murcia A.J."/>
            <person name="Graf J."/>
        </authorList>
    </citation>
    <scope>NUCLEOTIDE SEQUENCE [LARGE SCALE GENOMIC DNA]</scope>
    <source>
        <strain evidence="5 6">MDC 2508</strain>
    </source>
</reference>
<dbReference type="PROSITE" id="PS01124">
    <property type="entry name" value="HTH_ARAC_FAMILY_2"/>
    <property type="match status" value="1"/>
</dbReference>
<evidence type="ECO:0000313" key="6">
    <source>
        <dbReference type="Proteomes" id="UP000235861"/>
    </source>
</evidence>
<dbReference type="Gene3D" id="1.10.10.60">
    <property type="entry name" value="Homeodomain-like"/>
    <property type="match status" value="1"/>
</dbReference>
<keyword evidence="2" id="KW-0238">DNA-binding</keyword>
<evidence type="ECO:0000256" key="1">
    <source>
        <dbReference type="ARBA" id="ARBA00023015"/>
    </source>
</evidence>
<dbReference type="SMART" id="SM00342">
    <property type="entry name" value="HTH_ARAC"/>
    <property type="match status" value="1"/>
</dbReference>
<dbReference type="NCBIfam" id="NF011868">
    <property type="entry name" value="PRK15340.1"/>
    <property type="match status" value="1"/>
</dbReference>